<organism evidence="4">
    <name type="scientific">marine metagenome</name>
    <dbReference type="NCBI Taxonomy" id="408172"/>
    <lineage>
        <taxon>unclassified sequences</taxon>
        <taxon>metagenomes</taxon>
        <taxon>ecological metagenomes</taxon>
    </lineage>
</organism>
<dbReference type="InterPro" id="IPR002692">
    <property type="entry name" value="S45"/>
</dbReference>
<dbReference type="CDD" id="cd03747">
    <property type="entry name" value="Ntn_PGA_like"/>
    <property type="match status" value="1"/>
</dbReference>
<gene>
    <name evidence="4" type="ORF">METZ01_LOCUS77004</name>
</gene>
<dbReference type="GO" id="GO:0017000">
    <property type="term" value="P:antibiotic biosynthetic process"/>
    <property type="evidence" value="ECO:0007669"/>
    <property type="project" value="InterPro"/>
</dbReference>
<name>A0A381U7E6_9ZZZZ</name>
<dbReference type="InterPro" id="IPR029055">
    <property type="entry name" value="Ntn_hydrolases_N"/>
</dbReference>
<dbReference type="InterPro" id="IPR014395">
    <property type="entry name" value="Pen/GL7ACA/AHL_acylase"/>
</dbReference>
<protein>
    <recommendedName>
        <fullName evidence="5">Penicillin acylase family protein</fullName>
    </recommendedName>
</protein>
<keyword evidence="2" id="KW-0378">Hydrolase</keyword>
<dbReference type="EMBL" id="UINC01005883">
    <property type="protein sequence ID" value="SVA24150.1"/>
    <property type="molecule type" value="Genomic_DNA"/>
</dbReference>
<dbReference type="InterPro" id="IPR023343">
    <property type="entry name" value="Penicillin_amidase_dom1"/>
</dbReference>
<dbReference type="Gene3D" id="3.60.20.10">
    <property type="entry name" value="Glutamine Phosphoribosylpyrophosphate, subunit 1, domain 1"/>
    <property type="match status" value="1"/>
</dbReference>
<dbReference type="Gene3D" id="1.10.1400.10">
    <property type="match status" value="1"/>
</dbReference>
<sequence length="790" mass="89223">MQAILPKFLRWVFSKYNARNYHPRNYEGELTISAITQSATIYRDNWHVPHVYTENNEDMFFCQGYVHAQDRIWQMEINRRIGQGTLAQAFGKDALNTDRLTRTIGFNRLEKADLELLNPKHRIFLEAYAKGVNEWLEHNKLPIEFTLTRISPERWTVLDILAWGRVMIWTLSHGWSGALTRQKIINKVGDDMAEELGIFYPTGNPAEIPNGIDVNTLQVDEMIESSQGPFLAKDMEGGGRGSNAWAISPEKSETGRPILCNDTHLVLSMPGIWYMNHLHSTEGYHCTGFSIPGLPGLLLGHNEYIAWGITLAYTDVEDIFIEKQDVTDPERYEYRGELKKYDAIQEIIPVKGEANHVENIRQTIHGPLIGSVTENSSQTIALCSKSLQPNTIMGGFFDINQAENWDDFSKGVEKIKAPQLNIVYSDVKGNIGMYVSGRVPVRNKGGGGVPVSGWTGEFDWISEIPHDEMPHVLNPKCGYVISCNNKITDDSYPHYLGNSFMNGYRAARIEEKFKGLSKIDFQLVQDLHMDFHSIPGKRIKDGLISGLRTAKPKAQKLINILDEWDNNLDEESVGGTVYQVFLFRLIKNIVQPHLGQTLTAKYLGIGDHPLLLPVNELLGHSTEAVIRIFQNSDSKWVPSGKSALSLIEKSLVESCLWIEENMGYEASGWKWGNIHQAEFQHSLSVKKPLNQVFNKGPYPIGGDTDTVHQSAYNPSAPYHSTSWCPSNRFIVDVGNWDASLAVSPPGQSGVLGSRHYDDMVSLWRKGEYIPMPWSREKVEELAEYTFVIKP</sequence>
<evidence type="ECO:0000256" key="2">
    <source>
        <dbReference type="ARBA" id="ARBA00022801"/>
    </source>
</evidence>
<dbReference type="Gene3D" id="2.30.120.10">
    <property type="match status" value="1"/>
</dbReference>
<dbReference type="SUPFAM" id="SSF56235">
    <property type="entry name" value="N-terminal nucleophile aminohydrolases (Ntn hydrolases)"/>
    <property type="match status" value="1"/>
</dbReference>
<dbReference type="InterPro" id="IPR043146">
    <property type="entry name" value="Penicillin_amidase_N_B-knob"/>
</dbReference>
<comment type="similarity">
    <text evidence="1">Belongs to the peptidase S45 family.</text>
</comment>
<keyword evidence="3" id="KW-0865">Zymogen</keyword>
<dbReference type="PANTHER" id="PTHR34218:SF4">
    <property type="entry name" value="ACYL-HOMOSERINE LACTONE ACYLASE QUIP"/>
    <property type="match status" value="1"/>
</dbReference>
<dbReference type="PANTHER" id="PTHR34218">
    <property type="entry name" value="PEPTIDASE S45 PENICILLIN AMIDASE"/>
    <property type="match status" value="1"/>
</dbReference>
<dbReference type="AlphaFoldDB" id="A0A381U7E6"/>
<reference evidence="4" key="1">
    <citation type="submission" date="2018-05" db="EMBL/GenBank/DDBJ databases">
        <authorList>
            <person name="Lanie J.A."/>
            <person name="Ng W.-L."/>
            <person name="Kazmierczak K.M."/>
            <person name="Andrzejewski T.M."/>
            <person name="Davidsen T.M."/>
            <person name="Wayne K.J."/>
            <person name="Tettelin H."/>
            <person name="Glass J.I."/>
            <person name="Rusch D."/>
            <person name="Podicherti R."/>
            <person name="Tsui H.-C.T."/>
            <person name="Winkler M.E."/>
        </authorList>
    </citation>
    <scope>NUCLEOTIDE SEQUENCE</scope>
</reference>
<dbReference type="InterPro" id="IPR043147">
    <property type="entry name" value="Penicillin_amidase_A-knob"/>
</dbReference>
<evidence type="ECO:0000313" key="4">
    <source>
        <dbReference type="EMBL" id="SVA24150.1"/>
    </source>
</evidence>
<evidence type="ECO:0000256" key="1">
    <source>
        <dbReference type="ARBA" id="ARBA00006586"/>
    </source>
</evidence>
<accession>A0A381U7E6</accession>
<proteinExistence type="inferred from homology"/>
<evidence type="ECO:0008006" key="5">
    <source>
        <dbReference type="Google" id="ProtNLM"/>
    </source>
</evidence>
<dbReference type="Pfam" id="PF01804">
    <property type="entry name" value="Penicil_amidase"/>
    <property type="match status" value="1"/>
</dbReference>
<dbReference type="GO" id="GO:0016811">
    <property type="term" value="F:hydrolase activity, acting on carbon-nitrogen (but not peptide) bonds, in linear amides"/>
    <property type="evidence" value="ECO:0007669"/>
    <property type="project" value="InterPro"/>
</dbReference>
<evidence type="ECO:0000256" key="3">
    <source>
        <dbReference type="ARBA" id="ARBA00023145"/>
    </source>
</evidence>
<dbReference type="PIRSF" id="PIRSF001227">
    <property type="entry name" value="Pen_acylase"/>
    <property type="match status" value="1"/>
</dbReference>
<dbReference type="Gene3D" id="1.10.439.10">
    <property type="entry name" value="Penicillin Amidohydrolase, domain 1"/>
    <property type="match status" value="1"/>
</dbReference>